<name>A0A538S7W1_UNCEI</name>
<evidence type="ECO:0000256" key="2">
    <source>
        <dbReference type="ARBA" id="ARBA00023315"/>
    </source>
</evidence>
<protein>
    <submittedName>
        <fullName evidence="4">M28 family peptidase</fullName>
    </submittedName>
</protein>
<feature type="domain" description="Peptidase M28" evidence="3">
    <location>
        <begin position="41"/>
        <end position="245"/>
    </location>
</feature>
<dbReference type="InterPro" id="IPR007484">
    <property type="entry name" value="Peptidase_M28"/>
</dbReference>
<evidence type="ECO:0000313" key="4">
    <source>
        <dbReference type="EMBL" id="TMQ47455.1"/>
    </source>
</evidence>
<proteinExistence type="predicted"/>
<dbReference type="PANTHER" id="PTHR12283:SF6">
    <property type="entry name" value="GLUTAMINYL-PEPTIDE CYCLOTRANSFERASE-RELATED"/>
    <property type="match status" value="1"/>
</dbReference>
<gene>
    <name evidence="4" type="ORF">E6K71_09815</name>
</gene>
<dbReference type="Gene3D" id="3.40.630.10">
    <property type="entry name" value="Zn peptidases"/>
    <property type="match status" value="1"/>
</dbReference>
<dbReference type="GO" id="GO:0016603">
    <property type="term" value="F:glutaminyl-peptide cyclotransferase activity"/>
    <property type="evidence" value="ECO:0007669"/>
    <property type="project" value="TreeGrafter"/>
</dbReference>
<accession>A0A538S7W1</accession>
<dbReference type="SUPFAM" id="SSF53187">
    <property type="entry name" value="Zn-dependent exopeptidases"/>
    <property type="match status" value="1"/>
</dbReference>
<evidence type="ECO:0000256" key="1">
    <source>
        <dbReference type="ARBA" id="ARBA00022679"/>
    </source>
</evidence>
<dbReference type="EMBL" id="VBOR01000110">
    <property type="protein sequence ID" value="TMQ47455.1"/>
    <property type="molecule type" value="Genomic_DNA"/>
</dbReference>
<comment type="caution">
    <text evidence="4">The sequence shown here is derived from an EMBL/GenBank/DDBJ whole genome shotgun (WGS) entry which is preliminary data.</text>
</comment>
<organism evidence="4 5">
    <name type="scientific">Eiseniibacteriota bacterium</name>
    <dbReference type="NCBI Taxonomy" id="2212470"/>
    <lineage>
        <taxon>Bacteria</taxon>
        <taxon>Candidatus Eiseniibacteriota</taxon>
    </lineage>
</organism>
<evidence type="ECO:0000313" key="5">
    <source>
        <dbReference type="Proteomes" id="UP000316292"/>
    </source>
</evidence>
<evidence type="ECO:0000259" key="3">
    <source>
        <dbReference type="Pfam" id="PF04389"/>
    </source>
</evidence>
<sequence length="255" mass="28242">MAHDSCFAWIVGRFKAYAPVVETDTFTYDSPDLGKEVRLMNAVARFRPQAKERILFAAHWDSRPWADKDPNPARRTRPILGANDGASGVAVLLEVARVLRKSGTPIGVDLAVFDGEDLGTEENPSGYFRGSSRYVEWIGEDRPIFVILLDMVGKMDLNLQWEANSREQASNIVDLVWQEAHELGIRNFKSTPGPKVFDDHIPFLNASIPAIDLIDMSFPEWHTTADTPAVCSPQSLEAVGAVLVSLATKASFLSR</sequence>
<dbReference type="GO" id="GO:0008270">
    <property type="term" value="F:zinc ion binding"/>
    <property type="evidence" value="ECO:0007669"/>
    <property type="project" value="TreeGrafter"/>
</dbReference>
<dbReference type="Proteomes" id="UP000316292">
    <property type="component" value="Unassembled WGS sequence"/>
</dbReference>
<reference evidence="4 5" key="1">
    <citation type="journal article" date="2019" name="Nat. Microbiol.">
        <title>Mediterranean grassland soil C-N compound turnover is dependent on rainfall and depth, and is mediated by genomically divergent microorganisms.</title>
        <authorList>
            <person name="Diamond S."/>
            <person name="Andeer P.F."/>
            <person name="Li Z."/>
            <person name="Crits-Christoph A."/>
            <person name="Burstein D."/>
            <person name="Anantharaman K."/>
            <person name="Lane K.R."/>
            <person name="Thomas B.C."/>
            <person name="Pan C."/>
            <person name="Northen T.R."/>
            <person name="Banfield J.F."/>
        </authorList>
    </citation>
    <scope>NUCLEOTIDE SEQUENCE [LARGE SCALE GENOMIC DNA]</scope>
    <source>
        <strain evidence="4">WS_1</strain>
    </source>
</reference>
<dbReference type="PANTHER" id="PTHR12283">
    <property type="entry name" value="GLUTAMINYL-PEPTIDE CYCLOTRANSFERASE"/>
    <property type="match status" value="1"/>
</dbReference>
<dbReference type="AlphaFoldDB" id="A0A538S7W1"/>
<dbReference type="InterPro" id="IPR040234">
    <property type="entry name" value="QC/QCL"/>
</dbReference>
<keyword evidence="1" id="KW-0808">Transferase</keyword>
<dbReference type="Pfam" id="PF04389">
    <property type="entry name" value="Peptidase_M28"/>
    <property type="match status" value="1"/>
</dbReference>
<keyword evidence="2" id="KW-0012">Acyltransferase</keyword>